<evidence type="ECO:0000256" key="2">
    <source>
        <dbReference type="SAM" id="MobiDB-lite"/>
    </source>
</evidence>
<feature type="compositionally biased region" description="Polar residues" evidence="2">
    <location>
        <begin position="908"/>
        <end position="929"/>
    </location>
</feature>
<dbReference type="PROSITE" id="PS00108">
    <property type="entry name" value="PROTEIN_KINASE_ST"/>
    <property type="match status" value="1"/>
</dbReference>
<comment type="caution">
    <text evidence="4">The sequence shown here is derived from an EMBL/GenBank/DDBJ whole genome shotgun (WGS) entry which is preliminary data.</text>
</comment>
<dbReference type="PROSITE" id="PS50011">
    <property type="entry name" value="PROTEIN_KINASE_DOM"/>
    <property type="match status" value="1"/>
</dbReference>
<sequence length="1551" mass="177005">MHSQIVQLKRNYDDYQLRIKRLKSKIIDLNEELRTLRPKPPSKPKILGESQYEGAFFSYKWVKAKTKMSNYLLETYQKLLQKYGIDEEFFPENENDTEILSSTENLSIKGNNRAQTTRQIQAQILFPNSPIMKTRSIYSPAKIIRYQKLTTITKTLPSINVTHLNTQTEAAKLAEANKKFDNIIEIQRIIYKFFDTIDGNVIADKIARISAQNRAMEEEERELKKEIRKLDNSYAAIQTAAEDVEMDIKGAQRMIEEGSTLMEEKQERIIEENQNIKELLMQNRMIAKGIKRIGTLFEIESTKEGDVAICSDILKQIVTLFKKSHSLVSLVKTAQLTKLNHKSNFQVVDSTSSSRRLISINDYQQPPPFNTFNPSVLPNNLFEEGESNELPSITALASSSNIINPLNSSSNMQITALSSTGNLQLTSLSSSSNLLNPLASNSNMLVPGLALGSISMGSSSNLLLPGIPLSSAKGKSDFFPGTRISRRAFSAMNSMRVTETTGNDVDQELQLVGNMIGHIFVERFSPQFTQFREVICPMEIEEPQLKFDPQLEQNLDSYSTKKIINSMFDLYKRFRAYLYLLVFDNYEINQIDQSFLNFLSQRNQYIDAFVRNYDNDILMKEFTAMILVDENASIWLIRDLVTLTDAVDLIPIIYQKVSPLFQRKHNQITLTIDNEYASLFVPWAALFATFLNIKPNPAIQQSLTVMCTENITMILPALSRGKNSSANRAGLTALFQLGCHLPHLFHSEIAFQSKATSFMHNYLRSSLNFPTCVKTATDLFISCHRFLDEDVLMWHTAVFFNLIMHEIVRFPLREVNLNCYLSVMTVIVANRQKFIMEQLGKLYFLPFLICSFKLEESVGQDKKKQQQQEQQQQAQQQQAPQEPSVQNEPGKPPPFKLPSLNLPPRQQPLINQQSQQTESNANPSTNESDQASKKPMLSLLPLNADLKKVSYLDLPSNGLPSLNLENPKLQLHFQPVVDINLQKTKSISITLNEYIKMRRKYPIYLSKDVHVHYVQLMFATLIDHSLHRLDVYFCDPFPQVNRKPNVLFTLMKHMESKYNEDISELMEEVFTPPKDVVEIDSAHNNNMGLIPLMKSERGNHSNRSKIEPNQKLNNLTLEKSNSATIAADTILESVEEEGSHNSHNSSNVSAGGGTKLSKAPITLDEQEDTFSLDAPGPTTSLANNLQLMSFKSVPNFIASASEDIIESSLRHSSRDELLTKYREDQKAQFQDYQRLLRMTVPNLFHPEGYSNGQHIASGAFGAVMAVTLNDVLYAVKVLEKSRNELDNPHLIEVYTEVSILEVCKGDRRVTQLIDYGCTADSYYIVQEFYPSTMKGWRKKYIARNEKPPEAMLIRIYREFLQACTVLTDHRINHFDIKCDNVMLDRDGYPALADFGEAMCYKNELNCFTLLNKGTEWIKSPEMLSIALNSSATNPNYDRRKRVGAGPASDIWSIGCLFFELMTGDFLFLDSDWSRFFLRITDPKKKLLNEENLAALDHNQKYISFLEFVLQRSVRHRPDLQQVIVKFDEMFPDAMNGPLPKLEMPVFQNLET</sequence>
<dbReference type="SMART" id="SM00220">
    <property type="entry name" value="S_TKc"/>
    <property type="match status" value="1"/>
</dbReference>
<evidence type="ECO:0000259" key="3">
    <source>
        <dbReference type="PROSITE" id="PS50011"/>
    </source>
</evidence>
<keyword evidence="1" id="KW-0175">Coiled coil</keyword>
<evidence type="ECO:0000313" key="5">
    <source>
        <dbReference type="Proteomes" id="UP000179807"/>
    </source>
</evidence>
<dbReference type="InterPro" id="IPR008271">
    <property type="entry name" value="Ser/Thr_kinase_AS"/>
</dbReference>
<reference evidence="4" key="1">
    <citation type="submission" date="2016-10" db="EMBL/GenBank/DDBJ databases">
        <authorList>
            <person name="Benchimol M."/>
            <person name="Almeida L.G."/>
            <person name="Vasconcelos A.T."/>
            <person name="Perreira-Neves A."/>
            <person name="Rosa I.A."/>
            <person name="Tasca T."/>
            <person name="Bogo M.R."/>
            <person name="de Souza W."/>
        </authorList>
    </citation>
    <scope>NUCLEOTIDE SEQUENCE [LARGE SCALE GENOMIC DNA]</scope>
    <source>
        <strain evidence="4">K</strain>
    </source>
</reference>
<keyword evidence="5" id="KW-1185">Reference proteome</keyword>
<feature type="region of interest" description="Disordered" evidence="2">
    <location>
        <begin position="1134"/>
        <end position="1157"/>
    </location>
</feature>
<feature type="coiled-coil region" evidence="1">
    <location>
        <begin position="202"/>
        <end position="282"/>
    </location>
</feature>
<dbReference type="InterPro" id="IPR000719">
    <property type="entry name" value="Prot_kinase_dom"/>
</dbReference>
<organism evidence="4 5">
    <name type="scientific">Tritrichomonas foetus</name>
    <dbReference type="NCBI Taxonomy" id="1144522"/>
    <lineage>
        <taxon>Eukaryota</taxon>
        <taxon>Metamonada</taxon>
        <taxon>Parabasalia</taxon>
        <taxon>Tritrichomonadida</taxon>
        <taxon>Tritrichomonadidae</taxon>
        <taxon>Tritrichomonas</taxon>
    </lineage>
</organism>
<name>A0A1J4KB23_9EUKA</name>
<dbReference type="OrthoDB" id="568369at2759"/>
<feature type="coiled-coil region" evidence="1">
    <location>
        <begin position="5"/>
        <end position="32"/>
    </location>
</feature>
<dbReference type="SUPFAM" id="SSF56112">
    <property type="entry name" value="Protein kinase-like (PK-like)"/>
    <property type="match status" value="1"/>
</dbReference>
<dbReference type="RefSeq" id="XP_068361298.1">
    <property type="nucleotide sequence ID" value="XM_068503157.1"/>
</dbReference>
<evidence type="ECO:0000256" key="1">
    <source>
        <dbReference type="SAM" id="Coils"/>
    </source>
</evidence>
<dbReference type="Proteomes" id="UP000179807">
    <property type="component" value="Unassembled WGS sequence"/>
</dbReference>
<proteinExistence type="predicted"/>
<evidence type="ECO:0000313" key="4">
    <source>
        <dbReference type="EMBL" id="OHT08162.1"/>
    </source>
</evidence>
<feature type="region of interest" description="Disordered" evidence="2">
    <location>
        <begin position="861"/>
        <end position="933"/>
    </location>
</feature>
<dbReference type="GO" id="GO:0004672">
    <property type="term" value="F:protein kinase activity"/>
    <property type="evidence" value="ECO:0007669"/>
    <property type="project" value="InterPro"/>
</dbReference>
<feature type="compositionally biased region" description="Low complexity" evidence="2">
    <location>
        <begin position="867"/>
        <end position="883"/>
    </location>
</feature>
<dbReference type="PANTHER" id="PTHR44305">
    <property type="entry name" value="SI:DKEY-192D15.2-RELATED"/>
    <property type="match status" value="1"/>
</dbReference>
<dbReference type="Pfam" id="PF00069">
    <property type="entry name" value="Pkinase"/>
    <property type="match status" value="1"/>
</dbReference>
<protein>
    <recommendedName>
        <fullName evidence="3">Protein kinase domain-containing protein</fullName>
    </recommendedName>
</protein>
<dbReference type="InterPro" id="IPR011009">
    <property type="entry name" value="Kinase-like_dom_sf"/>
</dbReference>
<dbReference type="VEuPathDB" id="TrichDB:TRFO_23449"/>
<dbReference type="EMBL" id="MLAK01000676">
    <property type="protein sequence ID" value="OHT08162.1"/>
    <property type="molecule type" value="Genomic_DNA"/>
</dbReference>
<dbReference type="GeneID" id="94837861"/>
<dbReference type="Gene3D" id="1.10.510.10">
    <property type="entry name" value="Transferase(Phosphotransferase) domain 1"/>
    <property type="match status" value="1"/>
</dbReference>
<accession>A0A1J4KB23</accession>
<dbReference type="CDD" id="cd00180">
    <property type="entry name" value="PKc"/>
    <property type="match status" value="1"/>
</dbReference>
<dbReference type="PANTHER" id="PTHR44305:SF25">
    <property type="entry name" value="CHROMOSOME UNDETERMINED SCAFFOLD_9, WHOLE GENOME SHOTGUN SEQUENCE"/>
    <property type="match status" value="1"/>
</dbReference>
<dbReference type="InterPro" id="IPR053083">
    <property type="entry name" value="TF_kinase-domain_protein"/>
</dbReference>
<gene>
    <name evidence="4" type="ORF">TRFO_23449</name>
</gene>
<dbReference type="GO" id="GO:0005524">
    <property type="term" value="F:ATP binding"/>
    <property type="evidence" value="ECO:0007669"/>
    <property type="project" value="InterPro"/>
</dbReference>
<feature type="domain" description="Protein kinase" evidence="3">
    <location>
        <begin position="1249"/>
        <end position="1530"/>
    </location>
</feature>